<evidence type="ECO:0000259" key="2">
    <source>
        <dbReference type="Pfam" id="PF12887"/>
    </source>
</evidence>
<sequence length="285" mass="32245">MENVLKDFVDNMEKIEENIDAYATSCGDEGWTRRGDTHKGKTYRGHTVADVMKCRLMLGALFFIAGWKSNKQPDTHESKNDTDMKAIMRCMVATVFAYILAAIPCGHEWLGPDWAWEIMRGMGKPGGVDTSISDGKCRLDEYTDTKVGTRDLQSAIQKWLKKSKTLRNRMQAIEENPKCEIKWEMYKKSLANSGEGADLSSIFQQDEMNTLVKEQVQEMFTKIRNTVRKTVDPARSKTGSSGAVGDSDVDSEHEDDDEHQNAQEDMTERTPSKDTSVRLSDKRLP</sequence>
<dbReference type="GeneID" id="24267260"/>
<organism evidence="3 4">
    <name type="scientific">Plasmodium fragile</name>
    <dbReference type="NCBI Taxonomy" id="5857"/>
    <lineage>
        <taxon>Eukaryota</taxon>
        <taxon>Sar</taxon>
        <taxon>Alveolata</taxon>
        <taxon>Apicomplexa</taxon>
        <taxon>Aconoidasida</taxon>
        <taxon>Haemosporida</taxon>
        <taxon>Plasmodiidae</taxon>
        <taxon>Plasmodium</taxon>
        <taxon>Plasmodium (Plasmodium)</taxon>
    </lineage>
</organism>
<dbReference type="AlphaFoldDB" id="A0A0D9QMM1"/>
<evidence type="ECO:0000313" key="4">
    <source>
        <dbReference type="Proteomes" id="UP000054561"/>
    </source>
</evidence>
<reference evidence="3 4" key="1">
    <citation type="submission" date="2014-03" db="EMBL/GenBank/DDBJ databases">
        <title>The Genome Sequence of Plasmodium fragile nilgiri.</title>
        <authorList>
            <consortium name="The Broad Institute Genomics Platform"/>
            <consortium name="The Broad Institute Genome Sequencing Center for Infectious Disease"/>
            <person name="Neafsey D."/>
            <person name="Duraisingh M."/>
            <person name="Young S.K."/>
            <person name="Zeng Q."/>
            <person name="Gargeya S."/>
            <person name="Abouelleil A."/>
            <person name="Alvarado L."/>
            <person name="Chapman S.B."/>
            <person name="Gainer-Dewar J."/>
            <person name="Goldberg J."/>
            <person name="Griggs A."/>
            <person name="Gujja S."/>
            <person name="Hansen M."/>
            <person name="Howarth C."/>
            <person name="Imamovic A."/>
            <person name="Larimer J."/>
            <person name="Pearson M."/>
            <person name="Poon T.W."/>
            <person name="Priest M."/>
            <person name="Roberts A."/>
            <person name="Saif S."/>
            <person name="Shea T."/>
            <person name="Sykes S."/>
            <person name="Wortman J."/>
            <person name="Nusbaum C."/>
            <person name="Birren B."/>
        </authorList>
    </citation>
    <scope>NUCLEOTIDE SEQUENCE [LARGE SCALE GENOMIC DNA]</scope>
    <source>
        <strain evidence="4">nilgiri</strain>
    </source>
</reference>
<dbReference type="Pfam" id="PF12887">
    <property type="entry name" value="SICA_alpha"/>
    <property type="match status" value="1"/>
</dbReference>
<name>A0A0D9QMM1_PLAFR</name>
<dbReference type="VEuPathDB" id="PlasmoDB:AK88_01946"/>
<dbReference type="EMBL" id="KQ001662">
    <property type="protein sequence ID" value="KJP88330.1"/>
    <property type="molecule type" value="Genomic_DNA"/>
</dbReference>
<dbReference type="RefSeq" id="XP_012335004.1">
    <property type="nucleotide sequence ID" value="XM_012479581.1"/>
</dbReference>
<feature type="compositionally biased region" description="Basic and acidic residues" evidence="1">
    <location>
        <begin position="259"/>
        <end position="285"/>
    </location>
</feature>
<dbReference type="Proteomes" id="UP000054561">
    <property type="component" value="Unassembled WGS sequence"/>
</dbReference>
<dbReference type="InterPro" id="IPR024290">
    <property type="entry name" value="SICA_extracell_a"/>
</dbReference>
<feature type="region of interest" description="Disordered" evidence="1">
    <location>
        <begin position="230"/>
        <end position="285"/>
    </location>
</feature>
<accession>A0A0D9QMM1</accession>
<proteinExistence type="predicted"/>
<feature type="domain" description="Schizont-infected cell agglutination extracellular alpha" evidence="2">
    <location>
        <begin position="2"/>
        <end position="159"/>
    </location>
</feature>
<protein>
    <recommendedName>
        <fullName evidence="2">Schizont-infected cell agglutination extracellular alpha domain-containing protein</fullName>
    </recommendedName>
</protein>
<evidence type="ECO:0000313" key="3">
    <source>
        <dbReference type="EMBL" id="KJP88330.1"/>
    </source>
</evidence>
<keyword evidence="4" id="KW-1185">Reference proteome</keyword>
<feature type="compositionally biased region" description="Acidic residues" evidence="1">
    <location>
        <begin position="247"/>
        <end position="258"/>
    </location>
</feature>
<gene>
    <name evidence="3" type="ORF">AK88_01946</name>
</gene>
<evidence type="ECO:0000256" key="1">
    <source>
        <dbReference type="SAM" id="MobiDB-lite"/>
    </source>
</evidence>